<evidence type="ECO:0000256" key="1">
    <source>
        <dbReference type="ARBA" id="ARBA00022723"/>
    </source>
</evidence>
<dbReference type="InterPro" id="IPR012314">
    <property type="entry name" value="Pept_M12B_GON-ADAMTSs"/>
</dbReference>
<accession>A0A6P4ZNZ4</accession>
<organism evidence="3 4">
    <name type="scientific">Branchiostoma belcheri</name>
    <name type="common">Amphioxus</name>
    <dbReference type="NCBI Taxonomy" id="7741"/>
    <lineage>
        <taxon>Eukaryota</taxon>
        <taxon>Metazoa</taxon>
        <taxon>Chordata</taxon>
        <taxon>Cephalochordata</taxon>
        <taxon>Leptocardii</taxon>
        <taxon>Amphioxiformes</taxon>
        <taxon>Branchiostomatidae</taxon>
        <taxon>Branchiostoma</taxon>
    </lineage>
</organism>
<name>A0A6P4ZNZ4_BRABE</name>
<dbReference type="AlphaFoldDB" id="A0A6P4ZNZ4"/>
<dbReference type="PROSITE" id="PS51046">
    <property type="entry name" value="GON"/>
    <property type="match status" value="2"/>
</dbReference>
<dbReference type="OrthoDB" id="5855429at2759"/>
<evidence type="ECO:0000313" key="4">
    <source>
        <dbReference type="RefSeq" id="XP_019642895.1"/>
    </source>
</evidence>
<evidence type="ECO:0000313" key="3">
    <source>
        <dbReference type="Proteomes" id="UP000515135"/>
    </source>
</evidence>
<dbReference type="GO" id="GO:0004222">
    <property type="term" value="F:metalloendopeptidase activity"/>
    <property type="evidence" value="ECO:0007669"/>
    <property type="project" value="InterPro"/>
</dbReference>
<reference evidence="4" key="1">
    <citation type="submission" date="2025-08" db="UniProtKB">
        <authorList>
            <consortium name="RefSeq"/>
        </authorList>
    </citation>
    <scope>IDENTIFICATION</scope>
    <source>
        <tissue evidence="4">Gonad</tissue>
    </source>
</reference>
<dbReference type="KEGG" id="bbel:109484115"/>
<gene>
    <name evidence="4" type="primary">LOC109484115</name>
</gene>
<dbReference type="GO" id="GO:0008270">
    <property type="term" value="F:zinc ion binding"/>
    <property type="evidence" value="ECO:0007669"/>
    <property type="project" value="InterPro"/>
</dbReference>
<dbReference type="Gene3D" id="2.60.120.1000">
    <property type="match status" value="1"/>
</dbReference>
<feature type="domain" description="GON" evidence="2">
    <location>
        <begin position="220"/>
        <end position="427"/>
    </location>
</feature>
<proteinExistence type="predicted"/>
<dbReference type="GeneID" id="109484115"/>
<sequence>MPGGVGPACKNPASCLDVKSSRRSAQDGEYTLYPLSLCGDTPFRVYCHNMSSDHPQEFLTLPAGPDNNFAHRYGPRLQWSGAIWYRCTGPLFGYWGEAGYTKFSKVRIAFEESKVRIIQDDHTFATTEGNNYIPYGTAGDCYSPTQGCAKGTFQVDLSGTELVLAPGVQWGTFATWPGELTINDMYISEDRKVASARCGGWCGYCVPQGNLTLSHPQCRGAASCLEMKARRGSAEDGEYTLYPFSAHQDTSVRVYCHNMSSDNPQEFLTLPAGPDNNFAHRYGPRLQWSGAIWYRCTGPLFGYWGAMAGTTKFSKVRISFEDSNVRVILDDYTFATTEGKYVPYGMAGDCYSPTQGCAKGTFQVDLTGTEFVLAPGVQWGMFATWPGELTINDMSISADRTVASGRCGGWCGNCGPVGEDLLLSHPDW</sequence>
<dbReference type="Pfam" id="PF08685">
    <property type="entry name" value="GON"/>
    <property type="match status" value="2"/>
</dbReference>
<evidence type="ECO:0000259" key="2">
    <source>
        <dbReference type="PROSITE" id="PS51046"/>
    </source>
</evidence>
<feature type="domain" description="GON" evidence="2">
    <location>
        <begin position="11"/>
        <end position="218"/>
    </location>
</feature>
<keyword evidence="3" id="KW-1185">Reference proteome</keyword>
<keyword evidence="1" id="KW-0479">Metal-binding</keyword>
<dbReference type="RefSeq" id="XP_019642895.1">
    <property type="nucleotide sequence ID" value="XM_019787336.1"/>
</dbReference>
<dbReference type="Proteomes" id="UP000515135">
    <property type="component" value="Unplaced"/>
</dbReference>
<protein>
    <submittedName>
        <fullName evidence="4">Uncharacterized protein LOC109484115</fullName>
    </submittedName>
</protein>